<keyword evidence="3" id="KW-0238">DNA-binding</keyword>
<accession>A0A8J4RSJ6</accession>
<name>A0A8J4RSJ6_9ROSI</name>
<feature type="region of interest" description="Disordered" evidence="6">
    <location>
        <begin position="109"/>
        <end position="128"/>
    </location>
</feature>
<feature type="region of interest" description="Disordered" evidence="6">
    <location>
        <begin position="181"/>
        <end position="219"/>
    </location>
</feature>
<dbReference type="SUPFAM" id="SSF118290">
    <property type="entry name" value="WRKY DNA-binding domain"/>
    <property type="match status" value="1"/>
</dbReference>
<evidence type="ECO:0000256" key="6">
    <source>
        <dbReference type="SAM" id="MobiDB-lite"/>
    </source>
</evidence>
<dbReference type="Proteomes" id="UP000737018">
    <property type="component" value="Unassembled WGS sequence"/>
</dbReference>
<evidence type="ECO:0000313" key="9">
    <source>
        <dbReference type="Proteomes" id="UP000737018"/>
    </source>
</evidence>
<dbReference type="OrthoDB" id="1093223at2759"/>
<dbReference type="InterPro" id="IPR036576">
    <property type="entry name" value="WRKY_dom_sf"/>
</dbReference>
<dbReference type="PANTHER" id="PTHR31429">
    <property type="entry name" value="WRKY TRANSCRIPTION FACTOR 36-RELATED"/>
    <property type="match status" value="1"/>
</dbReference>
<proteinExistence type="predicted"/>
<comment type="subcellular location">
    <subcellularLocation>
        <location evidence="1">Nucleus</location>
    </subcellularLocation>
</comment>
<evidence type="ECO:0000256" key="4">
    <source>
        <dbReference type="ARBA" id="ARBA00023163"/>
    </source>
</evidence>
<keyword evidence="2" id="KW-0805">Transcription regulation</keyword>
<dbReference type="InterPro" id="IPR044810">
    <property type="entry name" value="WRKY_plant"/>
</dbReference>
<dbReference type="EMBL" id="JRKL02000815">
    <property type="protein sequence ID" value="KAF3968063.1"/>
    <property type="molecule type" value="Genomic_DNA"/>
</dbReference>
<feature type="compositionally biased region" description="Polar residues" evidence="6">
    <location>
        <begin position="45"/>
        <end position="55"/>
    </location>
</feature>
<dbReference type="PROSITE" id="PS50811">
    <property type="entry name" value="WRKY"/>
    <property type="match status" value="1"/>
</dbReference>
<evidence type="ECO:0000259" key="7">
    <source>
        <dbReference type="PROSITE" id="PS50811"/>
    </source>
</evidence>
<feature type="domain" description="WRKY" evidence="7">
    <location>
        <begin position="233"/>
        <end position="299"/>
    </location>
</feature>
<dbReference type="Pfam" id="PF03106">
    <property type="entry name" value="WRKY"/>
    <property type="match status" value="1"/>
</dbReference>
<feature type="compositionally biased region" description="Basic and acidic residues" evidence="6">
    <location>
        <begin position="59"/>
        <end position="77"/>
    </location>
</feature>
<evidence type="ECO:0000256" key="5">
    <source>
        <dbReference type="ARBA" id="ARBA00023242"/>
    </source>
</evidence>
<dbReference type="SMART" id="SM00774">
    <property type="entry name" value="WRKY"/>
    <property type="match status" value="1"/>
</dbReference>
<keyword evidence="9" id="KW-1185">Reference proteome</keyword>
<feature type="region of interest" description="Disordered" evidence="6">
    <location>
        <begin position="1"/>
        <end position="77"/>
    </location>
</feature>
<dbReference type="GO" id="GO:0003700">
    <property type="term" value="F:DNA-binding transcription factor activity"/>
    <property type="evidence" value="ECO:0007669"/>
    <property type="project" value="InterPro"/>
</dbReference>
<protein>
    <recommendedName>
        <fullName evidence="7">WRKY domain-containing protein</fullName>
    </recommendedName>
</protein>
<evidence type="ECO:0000313" key="8">
    <source>
        <dbReference type="EMBL" id="KAF3968063.1"/>
    </source>
</evidence>
<organism evidence="8 9">
    <name type="scientific">Castanea mollissima</name>
    <name type="common">Chinese chestnut</name>
    <dbReference type="NCBI Taxonomy" id="60419"/>
    <lineage>
        <taxon>Eukaryota</taxon>
        <taxon>Viridiplantae</taxon>
        <taxon>Streptophyta</taxon>
        <taxon>Embryophyta</taxon>
        <taxon>Tracheophyta</taxon>
        <taxon>Spermatophyta</taxon>
        <taxon>Magnoliopsida</taxon>
        <taxon>eudicotyledons</taxon>
        <taxon>Gunneridae</taxon>
        <taxon>Pentapetalae</taxon>
        <taxon>rosids</taxon>
        <taxon>fabids</taxon>
        <taxon>Fagales</taxon>
        <taxon>Fagaceae</taxon>
        <taxon>Castanea</taxon>
    </lineage>
</organism>
<comment type="caution">
    <text evidence="8">The sequence shown here is derived from an EMBL/GenBank/DDBJ whole genome shotgun (WGS) entry which is preliminary data.</text>
</comment>
<sequence length="577" mass="63084">MERMSKMPSSCGEAKEEKSFESTCKHENQEARQESRREILLEMGSLNQSSPQYMASGNVKKENELESAKAEMGEVKEENERLKIMLQQIEKDYQSLQLRFFDIFKQETPNNFTESSTPSHDETEEPELVSLCLGRSPTESKKEEKASNPIKISTKDEEWKASLSLGWDSNKFQLSTEIVSNPSPETSLEETKQAEAGETWPPSKTLKTMRNGDDEVSQQTHVKRARVSVRARCDTPTLNDGCQWRKYGQKIAKGNPCPRAYYRCTVAPDCPVRKQVQRCAEDTSILITTYEGNHNHPLPVTATAMASTTSAAASMLLSSSSMSKPGLGSTASIAAAPVPNGLHFNPLDNSREKQFYLPNSSSPLFPTVTLDLTTSPPSSSTPFNRLSSSFASNPRFPSTSLSFSSSQSNILPTAWGNGYPSFNSVPYNKTHTGGSLNMGKQSQEQQLSYQSYLEKYHQASSQETLTDSLAKAIASDASFRSMIAATISSMVGGRPTPSSNQGGGERLGQNMKWGEPIQAVSTDSLTQNGKACASSYFNRLASSPSQTSGLMLLQPPLPLSISKSTPTSTSAIGDQIN</sequence>
<evidence type="ECO:0000256" key="3">
    <source>
        <dbReference type="ARBA" id="ARBA00023125"/>
    </source>
</evidence>
<dbReference type="GO" id="GO:0005634">
    <property type="term" value="C:nucleus"/>
    <property type="evidence" value="ECO:0007669"/>
    <property type="project" value="UniProtKB-SubCell"/>
</dbReference>
<keyword evidence="5" id="KW-0539">Nucleus</keyword>
<dbReference type="FunFam" id="2.20.25.80:FF:000002">
    <property type="entry name" value="probable WRKY transcription factor 31"/>
    <property type="match status" value="1"/>
</dbReference>
<evidence type="ECO:0000256" key="2">
    <source>
        <dbReference type="ARBA" id="ARBA00023015"/>
    </source>
</evidence>
<dbReference type="Gene3D" id="2.20.25.80">
    <property type="entry name" value="WRKY domain"/>
    <property type="match status" value="1"/>
</dbReference>
<keyword evidence="4" id="KW-0804">Transcription</keyword>
<dbReference type="InterPro" id="IPR003657">
    <property type="entry name" value="WRKY_dom"/>
</dbReference>
<gene>
    <name evidence="8" type="ORF">CMV_007993</name>
</gene>
<dbReference type="GO" id="GO:0043565">
    <property type="term" value="F:sequence-specific DNA binding"/>
    <property type="evidence" value="ECO:0007669"/>
    <property type="project" value="InterPro"/>
</dbReference>
<feature type="compositionally biased region" description="Polar residues" evidence="6">
    <location>
        <begin position="109"/>
        <end position="118"/>
    </location>
</feature>
<evidence type="ECO:0000256" key="1">
    <source>
        <dbReference type="ARBA" id="ARBA00004123"/>
    </source>
</evidence>
<dbReference type="AlphaFoldDB" id="A0A8J4RSJ6"/>
<reference evidence="8" key="1">
    <citation type="submission" date="2020-03" db="EMBL/GenBank/DDBJ databases">
        <title>Castanea mollissima Vanexum genome sequencing.</title>
        <authorList>
            <person name="Staton M."/>
        </authorList>
    </citation>
    <scope>NUCLEOTIDE SEQUENCE</scope>
    <source>
        <tissue evidence="8">Leaf</tissue>
    </source>
</reference>
<dbReference type="PANTHER" id="PTHR31429:SF24">
    <property type="entry name" value="WRKY TRANSCRIPTION FACTOR 72-RELATED"/>
    <property type="match status" value="1"/>
</dbReference>
<feature type="compositionally biased region" description="Basic and acidic residues" evidence="6">
    <location>
        <begin position="13"/>
        <end position="40"/>
    </location>
</feature>